<accession>A0AA39HUB9</accession>
<feature type="chain" id="PRO_5041214515" evidence="2">
    <location>
        <begin position="25"/>
        <end position="128"/>
    </location>
</feature>
<proteinExistence type="predicted"/>
<evidence type="ECO:0000313" key="3">
    <source>
        <dbReference type="EMBL" id="KAK0411009.1"/>
    </source>
</evidence>
<name>A0AA39HUB9_9BILA</name>
<reference evidence="3" key="1">
    <citation type="submission" date="2023-06" db="EMBL/GenBank/DDBJ databases">
        <title>Genomic analysis of the entomopathogenic nematode Steinernema hermaphroditum.</title>
        <authorList>
            <person name="Schwarz E.M."/>
            <person name="Heppert J.K."/>
            <person name="Baniya A."/>
            <person name="Schwartz H.T."/>
            <person name="Tan C.-H."/>
            <person name="Antoshechkin I."/>
            <person name="Sternberg P.W."/>
            <person name="Goodrich-Blair H."/>
            <person name="Dillman A.R."/>
        </authorList>
    </citation>
    <scope>NUCLEOTIDE SEQUENCE</scope>
    <source>
        <strain evidence="3">PS9179</strain>
        <tissue evidence="3">Whole animal</tissue>
    </source>
</reference>
<evidence type="ECO:0000256" key="2">
    <source>
        <dbReference type="SAM" id="SignalP"/>
    </source>
</evidence>
<feature type="transmembrane region" description="Helical" evidence="1">
    <location>
        <begin position="109"/>
        <end position="127"/>
    </location>
</feature>
<keyword evidence="1" id="KW-0812">Transmembrane</keyword>
<comment type="caution">
    <text evidence="3">The sequence shown here is derived from an EMBL/GenBank/DDBJ whole genome shotgun (WGS) entry which is preliminary data.</text>
</comment>
<organism evidence="3 4">
    <name type="scientific">Steinernema hermaphroditum</name>
    <dbReference type="NCBI Taxonomy" id="289476"/>
    <lineage>
        <taxon>Eukaryota</taxon>
        <taxon>Metazoa</taxon>
        <taxon>Ecdysozoa</taxon>
        <taxon>Nematoda</taxon>
        <taxon>Chromadorea</taxon>
        <taxon>Rhabditida</taxon>
        <taxon>Tylenchina</taxon>
        <taxon>Panagrolaimomorpha</taxon>
        <taxon>Strongyloidoidea</taxon>
        <taxon>Steinernematidae</taxon>
        <taxon>Steinernema</taxon>
    </lineage>
</organism>
<gene>
    <name evidence="3" type="ORF">QR680_005429</name>
</gene>
<keyword evidence="4" id="KW-1185">Reference proteome</keyword>
<sequence>MRWSSRVPIPLLVLIFVLFASSNGNEEMTKECLSQASFSDCMVFNRCCDVKCAQGVSKANPFFFKQSHSCMSILGQISVDHTNCFCETQTSSAESSMEYSKRRWAKMDIVAGVLLIFIVDMLLLSFTF</sequence>
<keyword evidence="1" id="KW-0472">Membrane</keyword>
<feature type="signal peptide" evidence="2">
    <location>
        <begin position="1"/>
        <end position="24"/>
    </location>
</feature>
<dbReference type="AlphaFoldDB" id="A0AA39HUB9"/>
<keyword evidence="1" id="KW-1133">Transmembrane helix</keyword>
<dbReference type="EMBL" id="JAUCMV010000003">
    <property type="protein sequence ID" value="KAK0411009.1"/>
    <property type="molecule type" value="Genomic_DNA"/>
</dbReference>
<evidence type="ECO:0000313" key="4">
    <source>
        <dbReference type="Proteomes" id="UP001175271"/>
    </source>
</evidence>
<evidence type="ECO:0000256" key="1">
    <source>
        <dbReference type="SAM" id="Phobius"/>
    </source>
</evidence>
<keyword evidence="2" id="KW-0732">Signal</keyword>
<protein>
    <submittedName>
        <fullName evidence="3">Uncharacterized protein</fullName>
    </submittedName>
</protein>
<dbReference type="Proteomes" id="UP001175271">
    <property type="component" value="Unassembled WGS sequence"/>
</dbReference>